<dbReference type="EMBL" id="VYQF01000011">
    <property type="protein sequence ID" value="KAA9035676.1"/>
    <property type="molecule type" value="Genomic_DNA"/>
</dbReference>
<dbReference type="GO" id="GO:0008810">
    <property type="term" value="F:cellulase activity"/>
    <property type="evidence" value="ECO:0007669"/>
    <property type="project" value="InterPro"/>
</dbReference>
<dbReference type="InterPro" id="IPR012341">
    <property type="entry name" value="6hp_glycosidase-like_sf"/>
</dbReference>
<comment type="similarity">
    <text evidence="1">Belongs to the glycosyl hydrolase 9 (cellulase E) family.</text>
</comment>
<gene>
    <name evidence="6" type="ORF">FW778_20855</name>
</gene>
<evidence type="ECO:0000313" key="6">
    <source>
        <dbReference type="EMBL" id="KAA9035676.1"/>
    </source>
</evidence>
<proteinExistence type="inferred from homology"/>
<dbReference type="Pfam" id="PF00759">
    <property type="entry name" value="Glyco_hydro_9"/>
    <property type="match status" value="1"/>
</dbReference>
<dbReference type="AlphaFoldDB" id="A0A5J5IAR3"/>
<dbReference type="GO" id="GO:0000272">
    <property type="term" value="P:polysaccharide catabolic process"/>
    <property type="evidence" value="ECO:0007669"/>
    <property type="project" value="UniProtKB-KW"/>
</dbReference>
<dbReference type="Gene3D" id="1.50.10.10">
    <property type="match status" value="1"/>
</dbReference>
<dbReference type="InterPro" id="IPR001701">
    <property type="entry name" value="Glyco_hydro_9"/>
</dbReference>
<keyword evidence="7" id="KW-1185">Reference proteome</keyword>
<evidence type="ECO:0000256" key="2">
    <source>
        <dbReference type="ARBA" id="ARBA00023277"/>
    </source>
</evidence>
<dbReference type="Proteomes" id="UP000326903">
    <property type="component" value="Unassembled WGS sequence"/>
</dbReference>
<dbReference type="InterPro" id="IPR014756">
    <property type="entry name" value="Ig_E-set"/>
</dbReference>
<dbReference type="RefSeq" id="WP_150416832.1">
    <property type="nucleotide sequence ID" value="NZ_VYQF01000011.1"/>
</dbReference>
<dbReference type="InterPro" id="IPR008928">
    <property type="entry name" value="6-hairpin_glycosidase_sf"/>
</dbReference>
<evidence type="ECO:0000256" key="1">
    <source>
        <dbReference type="ARBA" id="ARBA00007072"/>
    </source>
</evidence>
<dbReference type="Pfam" id="PF02927">
    <property type="entry name" value="CelD_N"/>
    <property type="match status" value="1"/>
</dbReference>
<accession>A0A5J5IAR3</accession>
<dbReference type="CDD" id="cd02850">
    <property type="entry name" value="E_set_Cellulase_N"/>
    <property type="match status" value="1"/>
</dbReference>
<dbReference type="SUPFAM" id="SSF81296">
    <property type="entry name" value="E set domains"/>
    <property type="match status" value="1"/>
</dbReference>
<sequence>MHSIYLSKKILVIASSIICFLFLGANSFSQQLQINDSSYFEKQGVNVLVFSSEYNGMFFDEKTSGIELIHHGVRTATGGAVRLQNTPEQWDLIPRMVSRKVDKKKNSIEVELRYTEFDFDSRLAVTGKGNGFEISVYLDKPVPEKLIGNAGFNLEFLPSAYFEKTFLADGKPGLFPLYPSSQTSIEPISKKIPQFAGHTTFDDRGRVEFIVPSSIVTGKTFVLAPEDPERRVKIVSETNDENLMLFDGRNLAQNGWFIVRSLLPANKTGKVLTWYVEPNAIPNWKRKPVIEFSQVGYTPGQQKTAVIELDKNDTPLKTASLFQVTANGNYIEKLKGDVKPWGRYLRYNYAKFDFSSVKDPGLYFIQYGNQKTNTFSIAPNVYDDLWHPTLDVWFPVQMDHMEVNEAYRVWHGAPFLDDALQAPTNHQHFDGYSMGASTQTKYKPLERIPGLAVGGWFDAGDFDIQTGSHCDAVLSLVDTWEKFKPTRDETFVDYPTRYVDIHRPDGKPDILQQIEHGTLNMVAQVKNIGHPVRGIVVPNLHQYHHLGDAVDETDNLPYNPDLKPYETDGKSSGTLDDRWAFTERTTFLDYYTAAALAAASRALKGFDDSLSQQSLFYAKQLWNEDDSITKADTSGFSKRFGNSLKMSAALQLYITTKDERYANVFKNAVWQSLDRFIQFGITPALQAVPYMDGDYKKKLRDYVVKYKTFCDDYAKQNPYGVPIATGGWGGSGGVVNFATTNYYANKFYPDIMNTEYVYKGLNYIFGCHPYSNISFVSSVGTKSKKVTYGNNRANFSFIAGGIVPGVLLIKPDFPENKEDWPFFWGENEVTVGGCANYIFLVAAVNKVSAGE</sequence>
<evidence type="ECO:0000256" key="3">
    <source>
        <dbReference type="ARBA" id="ARBA00023326"/>
    </source>
</evidence>
<feature type="domain" description="Glycoside hydrolase family 9" evidence="4">
    <location>
        <begin position="452"/>
        <end position="786"/>
    </location>
</feature>
<protein>
    <submittedName>
        <fullName evidence="6">Glycoside hydrolase</fullName>
    </submittedName>
</protein>
<dbReference type="SUPFAM" id="SSF48208">
    <property type="entry name" value="Six-hairpin glycosidases"/>
    <property type="match status" value="1"/>
</dbReference>
<feature type="domain" description="Cellulase Ig-like" evidence="5">
    <location>
        <begin position="287"/>
        <end position="370"/>
    </location>
</feature>
<keyword evidence="3" id="KW-0624">Polysaccharide degradation</keyword>
<keyword evidence="6" id="KW-0378">Hydrolase</keyword>
<comment type="caution">
    <text evidence="6">The sequence shown here is derived from an EMBL/GenBank/DDBJ whole genome shotgun (WGS) entry which is preliminary data.</text>
</comment>
<keyword evidence="2" id="KW-0119">Carbohydrate metabolism</keyword>
<reference evidence="6 7" key="1">
    <citation type="submission" date="2019-09" db="EMBL/GenBank/DDBJ databases">
        <title>Draft genome sequence of Ginsengibacter sp. BR5-29.</title>
        <authorList>
            <person name="Im W.-T."/>
        </authorList>
    </citation>
    <scope>NUCLEOTIDE SEQUENCE [LARGE SCALE GENOMIC DNA]</scope>
    <source>
        <strain evidence="6 7">BR5-29</strain>
    </source>
</reference>
<evidence type="ECO:0000259" key="5">
    <source>
        <dbReference type="Pfam" id="PF02927"/>
    </source>
</evidence>
<organism evidence="6 7">
    <name type="scientific">Ginsengibacter hankyongi</name>
    <dbReference type="NCBI Taxonomy" id="2607284"/>
    <lineage>
        <taxon>Bacteria</taxon>
        <taxon>Pseudomonadati</taxon>
        <taxon>Bacteroidota</taxon>
        <taxon>Chitinophagia</taxon>
        <taxon>Chitinophagales</taxon>
        <taxon>Chitinophagaceae</taxon>
        <taxon>Ginsengibacter</taxon>
    </lineage>
</organism>
<dbReference type="InterPro" id="IPR013783">
    <property type="entry name" value="Ig-like_fold"/>
</dbReference>
<evidence type="ECO:0000259" key="4">
    <source>
        <dbReference type="Pfam" id="PF00759"/>
    </source>
</evidence>
<dbReference type="InterPro" id="IPR004197">
    <property type="entry name" value="Cellulase_Ig-like"/>
</dbReference>
<evidence type="ECO:0000313" key="7">
    <source>
        <dbReference type="Proteomes" id="UP000326903"/>
    </source>
</evidence>
<dbReference type="Gene3D" id="2.60.40.10">
    <property type="entry name" value="Immunoglobulins"/>
    <property type="match status" value="1"/>
</dbReference>
<name>A0A5J5IAR3_9BACT</name>